<dbReference type="Gene3D" id="1.10.150.130">
    <property type="match status" value="1"/>
</dbReference>
<feature type="domain" description="Tyr recombinase" evidence="6">
    <location>
        <begin position="98"/>
        <end position="271"/>
    </location>
</feature>
<dbReference type="RefSeq" id="WP_093638208.1">
    <property type="nucleotide sequence ID" value="NZ_FPBH01000015.1"/>
</dbReference>
<proteinExistence type="inferred from homology"/>
<sequence length="292" mass="32989">MTPLRQRMVEDMRVRNLSANTQRAYLQQVGAFAKHFGRSPATLGPEEIRAWQLHLVEVRQLARSSLVTATAALRFLYTVTLKRDWAVDDIVMSKQPRTLPVILSREEVTAFFESIRSLKHRAILMTAYAGGLRISEVTRLKVCDIDSQRMVLRIEQGKGQVDRYVMLSPRLLEILRSYWQTGRPEHWLFPGRFADQPVVPATIRLACQQARRRASISKPVTPHSLRHAFATHLLESGTDVRTIQLLLGHRSLATTSRYLKVATSTICATISPFDLLPQPVAPDPPEAPPANV</sequence>
<keyword evidence="2" id="KW-0229">DNA integration</keyword>
<evidence type="ECO:0000259" key="7">
    <source>
        <dbReference type="PROSITE" id="PS51900"/>
    </source>
</evidence>
<evidence type="ECO:0000256" key="1">
    <source>
        <dbReference type="ARBA" id="ARBA00008857"/>
    </source>
</evidence>
<dbReference type="Gene3D" id="1.10.443.10">
    <property type="entry name" value="Intergrase catalytic core"/>
    <property type="match status" value="1"/>
</dbReference>
<name>A0A1I7EAK5_9BURK</name>
<dbReference type="InterPro" id="IPR002104">
    <property type="entry name" value="Integrase_catalytic"/>
</dbReference>
<gene>
    <name evidence="8" type="ORF">SAMN05192563_1015155</name>
</gene>
<evidence type="ECO:0000259" key="6">
    <source>
        <dbReference type="PROSITE" id="PS51898"/>
    </source>
</evidence>
<evidence type="ECO:0000256" key="3">
    <source>
        <dbReference type="ARBA" id="ARBA00023125"/>
    </source>
</evidence>
<dbReference type="PROSITE" id="PS51898">
    <property type="entry name" value="TYR_RECOMBINASE"/>
    <property type="match status" value="1"/>
</dbReference>
<evidence type="ECO:0000256" key="2">
    <source>
        <dbReference type="ARBA" id="ARBA00022908"/>
    </source>
</evidence>
<dbReference type="GO" id="GO:0015074">
    <property type="term" value="P:DNA integration"/>
    <property type="evidence" value="ECO:0007669"/>
    <property type="project" value="UniProtKB-KW"/>
</dbReference>
<dbReference type="GO" id="GO:0003677">
    <property type="term" value="F:DNA binding"/>
    <property type="evidence" value="ECO:0007669"/>
    <property type="project" value="UniProtKB-UniRule"/>
</dbReference>
<accession>A0A1I7EAK5</accession>
<evidence type="ECO:0000313" key="9">
    <source>
        <dbReference type="Proteomes" id="UP000198844"/>
    </source>
</evidence>
<dbReference type="Proteomes" id="UP000198844">
    <property type="component" value="Unassembled WGS sequence"/>
</dbReference>
<dbReference type="PANTHER" id="PTHR30349">
    <property type="entry name" value="PHAGE INTEGRASE-RELATED"/>
    <property type="match status" value="1"/>
</dbReference>
<reference evidence="8 9" key="1">
    <citation type="submission" date="2016-10" db="EMBL/GenBank/DDBJ databases">
        <authorList>
            <person name="de Groot N.N."/>
        </authorList>
    </citation>
    <scope>NUCLEOTIDE SEQUENCE [LARGE SCALE GENOMIC DNA]</scope>
    <source>
        <strain evidence="8 9">LMG 27731</strain>
    </source>
</reference>
<evidence type="ECO:0000313" key="8">
    <source>
        <dbReference type="EMBL" id="SFU20968.1"/>
    </source>
</evidence>
<evidence type="ECO:0000256" key="5">
    <source>
        <dbReference type="PROSITE-ProRule" id="PRU01248"/>
    </source>
</evidence>
<dbReference type="Pfam" id="PF00589">
    <property type="entry name" value="Phage_integrase"/>
    <property type="match status" value="1"/>
</dbReference>
<comment type="similarity">
    <text evidence="1">Belongs to the 'phage' integrase family.</text>
</comment>
<dbReference type="OrthoDB" id="9801717at2"/>
<organism evidence="8 9">
    <name type="scientific">Paraburkholderia aspalathi</name>
    <dbReference type="NCBI Taxonomy" id="1324617"/>
    <lineage>
        <taxon>Bacteria</taxon>
        <taxon>Pseudomonadati</taxon>
        <taxon>Pseudomonadota</taxon>
        <taxon>Betaproteobacteria</taxon>
        <taxon>Burkholderiales</taxon>
        <taxon>Burkholderiaceae</taxon>
        <taxon>Paraburkholderia</taxon>
    </lineage>
</organism>
<dbReference type="PROSITE" id="PS51900">
    <property type="entry name" value="CB"/>
    <property type="match status" value="1"/>
</dbReference>
<evidence type="ECO:0000256" key="4">
    <source>
        <dbReference type="ARBA" id="ARBA00023172"/>
    </source>
</evidence>
<dbReference type="GO" id="GO:0006310">
    <property type="term" value="P:DNA recombination"/>
    <property type="evidence" value="ECO:0007669"/>
    <property type="project" value="UniProtKB-KW"/>
</dbReference>
<dbReference type="SUPFAM" id="SSF56349">
    <property type="entry name" value="DNA breaking-rejoining enzymes"/>
    <property type="match status" value="1"/>
</dbReference>
<dbReference type="PANTHER" id="PTHR30349:SF64">
    <property type="entry name" value="PROPHAGE INTEGRASE INTD-RELATED"/>
    <property type="match status" value="1"/>
</dbReference>
<dbReference type="InterPro" id="IPR044068">
    <property type="entry name" value="CB"/>
</dbReference>
<keyword evidence="4" id="KW-0233">DNA recombination</keyword>
<protein>
    <submittedName>
        <fullName evidence="8">Site-specific recombinase XerD</fullName>
    </submittedName>
</protein>
<keyword evidence="3 5" id="KW-0238">DNA-binding</keyword>
<dbReference type="InterPro" id="IPR010998">
    <property type="entry name" value="Integrase_recombinase_N"/>
</dbReference>
<feature type="domain" description="Core-binding (CB)" evidence="7">
    <location>
        <begin position="1"/>
        <end position="81"/>
    </location>
</feature>
<dbReference type="EMBL" id="FPBH01000015">
    <property type="protein sequence ID" value="SFU20968.1"/>
    <property type="molecule type" value="Genomic_DNA"/>
</dbReference>
<dbReference type="InterPro" id="IPR050090">
    <property type="entry name" value="Tyrosine_recombinase_XerCD"/>
</dbReference>
<dbReference type="Pfam" id="PF13495">
    <property type="entry name" value="Phage_int_SAM_4"/>
    <property type="match status" value="1"/>
</dbReference>
<dbReference type="InterPro" id="IPR013762">
    <property type="entry name" value="Integrase-like_cat_sf"/>
</dbReference>
<dbReference type="InterPro" id="IPR004107">
    <property type="entry name" value="Integrase_SAM-like_N"/>
</dbReference>
<dbReference type="InterPro" id="IPR011010">
    <property type="entry name" value="DNA_brk_join_enz"/>
</dbReference>
<dbReference type="AlphaFoldDB" id="A0A1I7EAK5"/>